<feature type="binding site" evidence="10">
    <location>
        <position position="264"/>
    </location>
    <ligand>
        <name>pyridoxal 5'-phosphate</name>
        <dbReference type="ChEBI" id="CHEBI:597326"/>
    </ligand>
</feature>
<protein>
    <recommendedName>
        <fullName evidence="4 12">Cysteine synthase</fullName>
        <ecNumber evidence="4 12">2.5.1.47</ecNumber>
    </recommendedName>
</protein>
<dbReference type="Proteomes" id="UP000075502">
    <property type="component" value="Unassembled WGS sequence"/>
</dbReference>
<keyword evidence="7 10" id="KW-0663">Pyridoxal phosphate</keyword>
<sequence>MPDALSLIGGTPLVRLARISPEGGGVIYGKLESMNPGGSVKDRAALGMVLCAEREGALGRGSTIVEATSGNTGISLAMIAAVRGYRCVVVMPEDMSVERRHILRAYGAEIVLTPEGQGMTGAVARAVEICQATPGAWMSQQFQNPANPGAHARATGIEILEQTGGDIAAFVAGVGTGGTLTGCGRVLRDRLGSAVRICAVEPAKSAVLSGRGPGAHGIQGLGPGFVPAILERSLIDEILTVTEAGASRMVRRLAREEGLLVGPSSGANVHAAVEIARKVHGTIVTVLPDSGERYLL</sequence>
<dbReference type="GO" id="GO:0006535">
    <property type="term" value="P:cysteine biosynthetic process from serine"/>
    <property type="evidence" value="ECO:0007669"/>
    <property type="project" value="UniProtKB-UniRule"/>
</dbReference>
<dbReference type="InterPro" id="IPR005859">
    <property type="entry name" value="CysK"/>
</dbReference>
<dbReference type="NCBIfam" id="TIGR01139">
    <property type="entry name" value="cysK"/>
    <property type="match status" value="1"/>
</dbReference>
<dbReference type="PANTHER" id="PTHR10314">
    <property type="entry name" value="CYSTATHIONINE BETA-SYNTHASE"/>
    <property type="match status" value="1"/>
</dbReference>
<dbReference type="FunFam" id="3.40.50.1100:FF:000006">
    <property type="entry name" value="Cysteine synthase"/>
    <property type="match status" value="1"/>
</dbReference>
<comment type="pathway">
    <text evidence="2">Amino-acid biosynthesis; L-cysteine biosynthesis; L-cysteine from L-serine: step 2/2.</text>
</comment>
<comment type="cofactor">
    <cofactor evidence="1 10 12">
        <name>pyridoxal 5'-phosphate</name>
        <dbReference type="ChEBI" id="CHEBI:597326"/>
    </cofactor>
</comment>
<evidence type="ECO:0000313" key="15">
    <source>
        <dbReference type="Proteomes" id="UP000075502"/>
    </source>
</evidence>
<dbReference type="InterPro" id="IPR005856">
    <property type="entry name" value="Cys_synth"/>
</dbReference>
<gene>
    <name evidence="14" type="ORF">BE21_00635</name>
</gene>
<evidence type="ECO:0000256" key="4">
    <source>
        <dbReference type="ARBA" id="ARBA00012681"/>
    </source>
</evidence>
<reference evidence="14 15" key="1">
    <citation type="submission" date="2014-02" db="EMBL/GenBank/DDBJ databases">
        <title>The small core and large imbalanced accessory genome model reveals a collaborative survival strategy of Sorangium cellulosum strains in nature.</title>
        <authorList>
            <person name="Han K."/>
            <person name="Peng R."/>
            <person name="Blom J."/>
            <person name="Li Y.-Z."/>
        </authorList>
    </citation>
    <scope>NUCLEOTIDE SEQUENCE [LARGE SCALE GENOMIC DNA]</scope>
    <source>
        <strain evidence="14 15">So0007-03</strain>
    </source>
</reference>
<keyword evidence="6 12" id="KW-0808">Transferase</keyword>
<dbReference type="SUPFAM" id="SSF53686">
    <property type="entry name" value="Tryptophan synthase beta subunit-like PLP-dependent enzymes"/>
    <property type="match status" value="1"/>
</dbReference>
<dbReference type="Gene3D" id="3.40.50.1100">
    <property type="match status" value="2"/>
</dbReference>
<keyword evidence="5 12" id="KW-0028">Amino-acid biosynthesis</keyword>
<organism evidence="14 15">
    <name type="scientific">Sorangium cellulosum</name>
    <name type="common">Polyangium cellulosum</name>
    <dbReference type="NCBI Taxonomy" id="56"/>
    <lineage>
        <taxon>Bacteria</taxon>
        <taxon>Pseudomonadati</taxon>
        <taxon>Myxococcota</taxon>
        <taxon>Polyangia</taxon>
        <taxon>Polyangiales</taxon>
        <taxon>Polyangiaceae</taxon>
        <taxon>Sorangium</taxon>
    </lineage>
</organism>
<accession>A0A150T9T5</accession>
<feature type="domain" description="Tryptophan synthase beta chain-like PALP" evidence="13">
    <location>
        <begin position="7"/>
        <end position="289"/>
    </location>
</feature>
<keyword evidence="8 12" id="KW-0198">Cysteine biosynthesis</keyword>
<evidence type="ECO:0000259" key="13">
    <source>
        <dbReference type="Pfam" id="PF00291"/>
    </source>
</evidence>
<dbReference type="Pfam" id="PF00291">
    <property type="entry name" value="PALP"/>
    <property type="match status" value="1"/>
</dbReference>
<feature type="modified residue" description="N6-(pyridoxal phosphate)lysine" evidence="11">
    <location>
        <position position="41"/>
    </location>
</feature>
<evidence type="ECO:0000256" key="5">
    <source>
        <dbReference type="ARBA" id="ARBA00022605"/>
    </source>
</evidence>
<evidence type="ECO:0000256" key="3">
    <source>
        <dbReference type="ARBA" id="ARBA00007103"/>
    </source>
</evidence>
<comment type="caution">
    <text evidence="14">The sequence shown here is derived from an EMBL/GenBank/DDBJ whole genome shotgun (WGS) entry which is preliminary data.</text>
</comment>
<dbReference type="PROSITE" id="PS00901">
    <property type="entry name" value="CYS_SYNTHASE"/>
    <property type="match status" value="1"/>
</dbReference>
<dbReference type="AlphaFoldDB" id="A0A150T9T5"/>
<dbReference type="InterPro" id="IPR001926">
    <property type="entry name" value="TrpB-like_PALP"/>
</dbReference>
<evidence type="ECO:0000256" key="10">
    <source>
        <dbReference type="PIRSR" id="PIRSR605856-50"/>
    </source>
</evidence>
<feature type="binding site" evidence="10">
    <location>
        <begin position="175"/>
        <end position="179"/>
    </location>
    <ligand>
        <name>pyridoxal 5'-phosphate</name>
        <dbReference type="ChEBI" id="CHEBI:597326"/>
    </ligand>
</feature>
<dbReference type="InterPro" id="IPR050214">
    <property type="entry name" value="Cys_Synth/Cystath_Beta-Synth"/>
</dbReference>
<comment type="catalytic activity">
    <reaction evidence="9 12">
        <text>O-acetyl-L-serine + hydrogen sulfide = L-cysteine + acetate</text>
        <dbReference type="Rhea" id="RHEA:14829"/>
        <dbReference type="ChEBI" id="CHEBI:29919"/>
        <dbReference type="ChEBI" id="CHEBI:30089"/>
        <dbReference type="ChEBI" id="CHEBI:35235"/>
        <dbReference type="ChEBI" id="CHEBI:58340"/>
        <dbReference type="EC" id="2.5.1.47"/>
    </reaction>
</comment>
<feature type="binding site" evidence="10">
    <location>
        <position position="71"/>
    </location>
    <ligand>
        <name>pyridoxal 5'-phosphate</name>
        <dbReference type="ChEBI" id="CHEBI:597326"/>
    </ligand>
</feature>
<proteinExistence type="inferred from homology"/>
<evidence type="ECO:0000256" key="12">
    <source>
        <dbReference type="RuleBase" id="RU003985"/>
    </source>
</evidence>
<dbReference type="CDD" id="cd01561">
    <property type="entry name" value="CBS_like"/>
    <property type="match status" value="1"/>
</dbReference>
<evidence type="ECO:0000256" key="7">
    <source>
        <dbReference type="ARBA" id="ARBA00022898"/>
    </source>
</evidence>
<dbReference type="NCBIfam" id="TIGR01136">
    <property type="entry name" value="cysKM"/>
    <property type="match status" value="1"/>
</dbReference>
<dbReference type="InterPro" id="IPR036052">
    <property type="entry name" value="TrpB-like_PALP_sf"/>
</dbReference>
<evidence type="ECO:0000256" key="6">
    <source>
        <dbReference type="ARBA" id="ARBA00022679"/>
    </source>
</evidence>
<dbReference type="GO" id="GO:0004124">
    <property type="term" value="F:cysteine synthase activity"/>
    <property type="evidence" value="ECO:0007669"/>
    <property type="project" value="UniProtKB-UniRule"/>
</dbReference>
<evidence type="ECO:0000256" key="9">
    <source>
        <dbReference type="ARBA" id="ARBA00047931"/>
    </source>
</evidence>
<comment type="similarity">
    <text evidence="3 12">Belongs to the cysteine synthase/cystathionine beta-synthase family.</text>
</comment>
<evidence type="ECO:0000256" key="11">
    <source>
        <dbReference type="PIRSR" id="PIRSR605856-51"/>
    </source>
</evidence>
<dbReference type="EC" id="2.5.1.47" evidence="4 12"/>
<evidence type="ECO:0000256" key="2">
    <source>
        <dbReference type="ARBA" id="ARBA00004962"/>
    </source>
</evidence>
<evidence type="ECO:0000256" key="8">
    <source>
        <dbReference type="ARBA" id="ARBA00023192"/>
    </source>
</evidence>
<evidence type="ECO:0000313" key="14">
    <source>
        <dbReference type="EMBL" id="KYG01454.1"/>
    </source>
</evidence>
<name>A0A150T9T5_SORCE</name>
<evidence type="ECO:0000256" key="1">
    <source>
        <dbReference type="ARBA" id="ARBA00001933"/>
    </source>
</evidence>
<dbReference type="EMBL" id="JEME01003282">
    <property type="protein sequence ID" value="KYG01454.1"/>
    <property type="molecule type" value="Genomic_DNA"/>
</dbReference>
<dbReference type="UniPathway" id="UPA00136">
    <property type="reaction ID" value="UER00200"/>
</dbReference>
<dbReference type="InterPro" id="IPR001216">
    <property type="entry name" value="P-phosphate_BS"/>
</dbReference>